<proteinExistence type="predicted"/>
<feature type="coiled-coil region" evidence="1">
    <location>
        <begin position="58"/>
        <end position="99"/>
    </location>
</feature>
<keyword evidence="1" id="KW-0175">Coiled coil</keyword>
<evidence type="ECO:0000256" key="1">
    <source>
        <dbReference type="SAM" id="Coils"/>
    </source>
</evidence>
<feature type="transmembrane region" description="Helical" evidence="2">
    <location>
        <begin position="9"/>
        <end position="32"/>
    </location>
</feature>
<reference evidence="3" key="1">
    <citation type="journal article" date="2020" name="Nature">
        <title>Giant virus diversity and host interactions through global metagenomics.</title>
        <authorList>
            <person name="Schulz F."/>
            <person name="Roux S."/>
            <person name="Paez-Espino D."/>
            <person name="Jungbluth S."/>
            <person name="Walsh D.A."/>
            <person name="Denef V.J."/>
            <person name="McMahon K.D."/>
            <person name="Konstantinidis K.T."/>
            <person name="Eloe-Fadrosh E.A."/>
            <person name="Kyrpides N.C."/>
            <person name="Woyke T."/>
        </authorList>
    </citation>
    <scope>NUCLEOTIDE SEQUENCE</scope>
    <source>
        <strain evidence="3">GVMAG-M-3300023179-59</strain>
    </source>
</reference>
<protein>
    <submittedName>
        <fullName evidence="3">Uncharacterized protein</fullName>
    </submittedName>
</protein>
<dbReference type="EMBL" id="MN739853">
    <property type="protein sequence ID" value="QHT74629.1"/>
    <property type="molecule type" value="Genomic_DNA"/>
</dbReference>
<sequence>MQTHVQNNIYIKTGFLLCLFLFFAGLITFTYINPLNIEGMGGGQIPNSGGYDNIQSSINTLTVNAEKMSETLKNLDQRISNLDITSKELDKKIDEAQKSATNALTTAVGAQTTATNAYNKVNNLTKAMAP</sequence>
<keyword evidence="2" id="KW-1133">Transmembrane helix</keyword>
<evidence type="ECO:0000256" key="2">
    <source>
        <dbReference type="SAM" id="Phobius"/>
    </source>
</evidence>
<evidence type="ECO:0000313" key="3">
    <source>
        <dbReference type="EMBL" id="QHT74629.1"/>
    </source>
</evidence>
<keyword evidence="2" id="KW-0472">Membrane</keyword>
<name>A0A6C0H2F2_9ZZZZ</name>
<accession>A0A6C0H2F2</accession>
<keyword evidence="2" id="KW-0812">Transmembrane</keyword>
<dbReference type="AlphaFoldDB" id="A0A6C0H2F2"/>
<organism evidence="3">
    <name type="scientific">viral metagenome</name>
    <dbReference type="NCBI Taxonomy" id="1070528"/>
    <lineage>
        <taxon>unclassified sequences</taxon>
        <taxon>metagenomes</taxon>
        <taxon>organismal metagenomes</taxon>
    </lineage>
</organism>